<comment type="caution">
    <text evidence="4">The sequence shown here is derived from an EMBL/GenBank/DDBJ whole genome shotgun (WGS) entry which is preliminary data.</text>
</comment>
<sequence>MDNLRSGRPSTSSDRVIPVKTSTNPSGKFIAIGIDFGTTFSGVSWAFSENPENIREISEWPSAYHNNRSEVQVPTQITSDKWGYEITSDMTPIKWFKLLLLRNDDLKEDVRNSKPLEEGRQWLKSNGYTAVDVVAMYLGKLWDHAYATLKSQVEVDSLPLRVAISIPAIWPHYAQDAMRQAADKAGITKKRLIGETTLDLVQEPEAAGLSILFDRADLPEIEEGESFVVCDAGGGTVDVITYTVDSISPFKVKECVTGQGELCGAVRVDEAFEAHLIGKTKLRIPSFPRSDYNTFIVDDWERGAKRNFDDEADPEYFHLRPPLKLYRTRDRLLSKDNFAISRVEMRTFFAKSMTGIRTLVHEQCSKAKKTTGKPPKHILLVGGLGSSKYIYSVLDKQFGGIVLRPLHAWSAVARGAVIRLLNDSMSAQKEALSPKQAKILASLPEVTARKSRYSYGIEVRFRTDVLSDFDKELDDSALDPEGNRETKRMVWYLRRGDEVSKGSPIIYPYSSYAKHRAPPKCAFWIRSSASVEPPKRNDSSVQYLCLMECAWDKPFSEWKPVGEEAEGWRRYDGLTLAMTFDGELKWKARVGSNEVEHEVAVEYQ</sequence>
<evidence type="ECO:0000313" key="4">
    <source>
        <dbReference type="EMBL" id="KAH6877230.1"/>
    </source>
</evidence>
<dbReference type="Gene3D" id="3.90.640.10">
    <property type="entry name" value="Actin, Chain A, domain 4"/>
    <property type="match status" value="1"/>
</dbReference>
<evidence type="ECO:0000256" key="1">
    <source>
        <dbReference type="ARBA" id="ARBA00022741"/>
    </source>
</evidence>
<dbReference type="PRINTS" id="PR00301">
    <property type="entry name" value="HEATSHOCK70"/>
</dbReference>
<evidence type="ECO:0000313" key="5">
    <source>
        <dbReference type="Proteomes" id="UP000777438"/>
    </source>
</evidence>
<dbReference type="OrthoDB" id="2963168at2759"/>
<dbReference type="PANTHER" id="PTHR14187:SF5">
    <property type="entry name" value="HEAT SHOCK 70 KDA PROTEIN 12A"/>
    <property type="match status" value="1"/>
</dbReference>
<dbReference type="Gene3D" id="3.30.420.40">
    <property type="match status" value="2"/>
</dbReference>
<dbReference type="GO" id="GO:0140662">
    <property type="term" value="F:ATP-dependent protein folding chaperone"/>
    <property type="evidence" value="ECO:0007669"/>
    <property type="project" value="InterPro"/>
</dbReference>
<dbReference type="Proteomes" id="UP000777438">
    <property type="component" value="Unassembled WGS sequence"/>
</dbReference>
<accession>A0A9P9AMF1</accession>
<dbReference type="PANTHER" id="PTHR14187">
    <property type="entry name" value="ALPHA KINASE/ELONGATION FACTOR 2 KINASE"/>
    <property type="match status" value="1"/>
</dbReference>
<evidence type="ECO:0008006" key="6">
    <source>
        <dbReference type="Google" id="ProtNLM"/>
    </source>
</evidence>
<dbReference type="InterPro" id="IPR043129">
    <property type="entry name" value="ATPase_NBD"/>
</dbReference>
<dbReference type="Pfam" id="PF00012">
    <property type="entry name" value="HSP70"/>
    <property type="match status" value="1"/>
</dbReference>
<keyword evidence="1" id="KW-0547">Nucleotide-binding</keyword>
<feature type="compositionally biased region" description="Polar residues" evidence="3">
    <location>
        <begin position="8"/>
        <end position="20"/>
    </location>
</feature>
<dbReference type="InterPro" id="IPR013126">
    <property type="entry name" value="Hsp_70_fam"/>
</dbReference>
<dbReference type="EMBL" id="JAGPYM010000030">
    <property type="protein sequence ID" value="KAH6877230.1"/>
    <property type="molecule type" value="Genomic_DNA"/>
</dbReference>
<keyword evidence="2" id="KW-0067">ATP-binding</keyword>
<evidence type="ECO:0000256" key="3">
    <source>
        <dbReference type="SAM" id="MobiDB-lite"/>
    </source>
</evidence>
<reference evidence="4 5" key="1">
    <citation type="journal article" date="2021" name="Nat. Commun.">
        <title>Genetic determinants of endophytism in the Arabidopsis root mycobiome.</title>
        <authorList>
            <person name="Mesny F."/>
            <person name="Miyauchi S."/>
            <person name="Thiergart T."/>
            <person name="Pickel B."/>
            <person name="Atanasova L."/>
            <person name="Karlsson M."/>
            <person name="Huettel B."/>
            <person name="Barry K.W."/>
            <person name="Haridas S."/>
            <person name="Chen C."/>
            <person name="Bauer D."/>
            <person name="Andreopoulos W."/>
            <person name="Pangilinan J."/>
            <person name="LaButti K."/>
            <person name="Riley R."/>
            <person name="Lipzen A."/>
            <person name="Clum A."/>
            <person name="Drula E."/>
            <person name="Henrissat B."/>
            <person name="Kohler A."/>
            <person name="Grigoriev I.V."/>
            <person name="Martin F.M."/>
            <person name="Hacquard S."/>
        </authorList>
    </citation>
    <scope>NUCLEOTIDE SEQUENCE [LARGE SCALE GENOMIC DNA]</scope>
    <source>
        <strain evidence="4 5">MPI-CAGE-CH-0241</strain>
    </source>
</reference>
<evidence type="ECO:0000256" key="2">
    <source>
        <dbReference type="ARBA" id="ARBA00022840"/>
    </source>
</evidence>
<dbReference type="SUPFAM" id="SSF53067">
    <property type="entry name" value="Actin-like ATPase domain"/>
    <property type="match status" value="2"/>
</dbReference>
<name>A0A9P9AMF1_9HYPO</name>
<gene>
    <name evidence="4" type="ORF">B0T10DRAFT_540642</name>
</gene>
<dbReference type="AlphaFoldDB" id="A0A9P9AMF1"/>
<dbReference type="CDD" id="cd10170">
    <property type="entry name" value="ASKHA_NBD_HSP70"/>
    <property type="match status" value="1"/>
</dbReference>
<feature type="region of interest" description="Disordered" evidence="3">
    <location>
        <begin position="1"/>
        <end position="20"/>
    </location>
</feature>
<protein>
    <recommendedName>
        <fullName evidence="6">Actin-like ATPase domain-containing protein</fullName>
    </recommendedName>
</protein>
<proteinExistence type="predicted"/>
<keyword evidence="5" id="KW-1185">Reference proteome</keyword>
<organism evidence="4 5">
    <name type="scientific">Thelonectria olida</name>
    <dbReference type="NCBI Taxonomy" id="1576542"/>
    <lineage>
        <taxon>Eukaryota</taxon>
        <taxon>Fungi</taxon>
        <taxon>Dikarya</taxon>
        <taxon>Ascomycota</taxon>
        <taxon>Pezizomycotina</taxon>
        <taxon>Sordariomycetes</taxon>
        <taxon>Hypocreomycetidae</taxon>
        <taxon>Hypocreales</taxon>
        <taxon>Nectriaceae</taxon>
        <taxon>Thelonectria</taxon>
    </lineage>
</organism>
<dbReference type="GO" id="GO:0005524">
    <property type="term" value="F:ATP binding"/>
    <property type="evidence" value="ECO:0007669"/>
    <property type="project" value="UniProtKB-KW"/>
</dbReference>